<proteinExistence type="predicted"/>
<sequence>MPATGATLLKSTCHATNRTCQLLTKESRKRAPRACLQCRRRKVRCDVAFSGLPCRNCVLDDIGCVITERKLKGASATLLPPVTNYGEQAEDLIDGEPNCVDAPSMGDIATSTTGDLCDGTCPLAGHSAPTISPSMDGLEFLKSTDSHLEDRPFYSDLLLDREMFLGGDYCVSLYHNDDSYASDLPFINLPDLSRLSLHEISSLRLQKCLWLPPKLILDEFVRQYFLHVHPVVPFLDEKHFWDLYGHKNVYDNIPDKIPMVLFQSMLFSACSFVSQPIVEALGFSCLRSASAKLYIRAKILYDMRTESSSLVLAQTAILLTFLPFSYGVGPTRPNTMWLRTAIDHARSAHTDHVMSSRGVSCDKNNQIKQASSLKRLWWCCILRDKTLSLGLQRSIQITQSCRPPELSDFEDEIGSSLVYDSHTQRRLYSIFIRTMELCTVLTDLLPLVQSEDDVYSGHTLKSSEQAKLVSCKSALENWYLKTRRDHPLPRGADGFQHQSVIIQTTFMYIFYHTAKLSLHSKDILVTLFLSKEESLSSLKVLEKSIEARDAAISITDCLRESVQLGIVRYFPISIVSFIAMPLLMHILDHKIQHRGDKSQKAAASHYRLQALIHAMKQYRLQYHGVESISEVIRLVVDFAELNYQVKPPGTTSEWTDVIICRPSQFIQLTMILKASLSQAKSPNQAFQQSLKNILTSVPTLTDSLYSVPNMQDFDVFPLATASDGQAGTTSSPTATDVSNHDVSVVFDDFVADERYPSLTEIKYPGRTADAPPEVRESPDIVYQDDTGNRRSTSESSITPGVLDFINAISCFDQDTNDEIETGFVNTLVGVDKA</sequence>
<dbReference type="InterPro" id="IPR052761">
    <property type="entry name" value="Fungal_Detox/Toxin_TFs"/>
</dbReference>
<dbReference type="Proteomes" id="UP000738349">
    <property type="component" value="Unassembled WGS sequence"/>
</dbReference>
<dbReference type="EMBL" id="JAGMUV010000049">
    <property type="protein sequence ID" value="KAH7109767.1"/>
    <property type="molecule type" value="Genomic_DNA"/>
</dbReference>
<dbReference type="OrthoDB" id="5121955at2759"/>
<evidence type="ECO:0000313" key="5">
    <source>
        <dbReference type="EMBL" id="KAH7109767.1"/>
    </source>
</evidence>
<dbReference type="GO" id="GO:0008270">
    <property type="term" value="F:zinc ion binding"/>
    <property type="evidence" value="ECO:0007669"/>
    <property type="project" value="InterPro"/>
</dbReference>
<evidence type="ECO:0000256" key="3">
    <source>
        <dbReference type="SAM" id="MobiDB-lite"/>
    </source>
</evidence>
<dbReference type="CDD" id="cd12148">
    <property type="entry name" value="fungal_TF_MHR"/>
    <property type="match status" value="1"/>
</dbReference>
<dbReference type="CDD" id="cd00067">
    <property type="entry name" value="GAL4"/>
    <property type="match status" value="1"/>
</dbReference>
<dbReference type="Pfam" id="PF00172">
    <property type="entry name" value="Zn_clus"/>
    <property type="match status" value="1"/>
</dbReference>
<dbReference type="PROSITE" id="PS00463">
    <property type="entry name" value="ZN2_CY6_FUNGAL_1"/>
    <property type="match status" value="1"/>
</dbReference>
<dbReference type="InterPro" id="IPR007219">
    <property type="entry name" value="XnlR_reg_dom"/>
</dbReference>
<reference evidence="5" key="1">
    <citation type="journal article" date="2021" name="Nat. Commun.">
        <title>Genetic determinants of endophytism in the Arabidopsis root mycobiome.</title>
        <authorList>
            <person name="Mesny F."/>
            <person name="Miyauchi S."/>
            <person name="Thiergart T."/>
            <person name="Pickel B."/>
            <person name="Atanasova L."/>
            <person name="Karlsson M."/>
            <person name="Huettel B."/>
            <person name="Barry K.W."/>
            <person name="Haridas S."/>
            <person name="Chen C."/>
            <person name="Bauer D."/>
            <person name="Andreopoulos W."/>
            <person name="Pangilinan J."/>
            <person name="LaButti K."/>
            <person name="Riley R."/>
            <person name="Lipzen A."/>
            <person name="Clum A."/>
            <person name="Drula E."/>
            <person name="Henrissat B."/>
            <person name="Kohler A."/>
            <person name="Grigoriev I.V."/>
            <person name="Martin F.M."/>
            <person name="Hacquard S."/>
        </authorList>
    </citation>
    <scope>NUCLEOTIDE SEQUENCE</scope>
    <source>
        <strain evidence="5">MPI-CAGE-AT-0147</strain>
    </source>
</reference>
<protein>
    <submittedName>
        <fullName evidence="5">Fungal-specific transcription factor domain-containing protein</fullName>
    </submittedName>
</protein>
<name>A0A9P9CZM9_9HYPO</name>
<dbReference type="InterPro" id="IPR001138">
    <property type="entry name" value="Zn2Cys6_DnaBD"/>
</dbReference>
<dbReference type="GO" id="GO:0006351">
    <property type="term" value="P:DNA-templated transcription"/>
    <property type="evidence" value="ECO:0007669"/>
    <property type="project" value="InterPro"/>
</dbReference>
<dbReference type="AlphaFoldDB" id="A0A9P9CZM9"/>
<evidence type="ECO:0000259" key="4">
    <source>
        <dbReference type="PROSITE" id="PS50048"/>
    </source>
</evidence>
<organism evidence="5 6">
    <name type="scientific">Dactylonectria macrodidyma</name>
    <dbReference type="NCBI Taxonomy" id="307937"/>
    <lineage>
        <taxon>Eukaryota</taxon>
        <taxon>Fungi</taxon>
        <taxon>Dikarya</taxon>
        <taxon>Ascomycota</taxon>
        <taxon>Pezizomycotina</taxon>
        <taxon>Sordariomycetes</taxon>
        <taxon>Hypocreomycetidae</taxon>
        <taxon>Hypocreales</taxon>
        <taxon>Nectriaceae</taxon>
        <taxon>Dactylonectria</taxon>
    </lineage>
</organism>
<dbReference type="SUPFAM" id="SSF57701">
    <property type="entry name" value="Zn2/Cys6 DNA-binding domain"/>
    <property type="match status" value="1"/>
</dbReference>
<feature type="region of interest" description="Disordered" evidence="3">
    <location>
        <begin position="763"/>
        <end position="796"/>
    </location>
</feature>
<dbReference type="InterPro" id="IPR036864">
    <property type="entry name" value="Zn2-C6_fun-type_DNA-bd_sf"/>
</dbReference>
<comment type="caution">
    <text evidence="5">The sequence shown here is derived from an EMBL/GenBank/DDBJ whole genome shotgun (WGS) entry which is preliminary data.</text>
</comment>
<feature type="domain" description="Zn(2)-C6 fungal-type" evidence="4">
    <location>
        <begin position="34"/>
        <end position="66"/>
    </location>
</feature>
<dbReference type="GO" id="GO:0003677">
    <property type="term" value="F:DNA binding"/>
    <property type="evidence" value="ECO:0007669"/>
    <property type="project" value="InterPro"/>
</dbReference>
<dbReference type="PANTHER" id="PTHR47425">
    <property type="entry name" value="FARB-RELATED"/>
    <property type="match status" value="1"/>
</dbReference>
<keyword evidence="1" id="KW-0479">Metal-binding</keyword>
<evidence type="ECO:0000313" key="6">
    <source>
        <dbReference type="Proteomes" id="UP000738349"/>
    </source>
</evidence>
<gene>
    <name evidence="5" type="ORF">EDB81DRAFT_672512</name>
</gene>
<accession>A0A9P9CZM9</accession>
<keyword evidence="2" id="KW-0539">Nucleus</keyword>
<dbReference type="PANTHER" id="PTHR47425:SF2">
    <property type="entry name" value="FARB-RELATED"/>
    <property type="match status" value="1"/>
</dbReference>
<dbReference type="Pfam" id="PF04082">
    <property type="entry name" value="Fungal_trans"/>
    <property type="match status" value="1"/>
</dbReference>
<dbReference type="GO" id="GO:0000981">
    <property type="term" value="F:DNA-binding transcription factor activity, RNA polymerase II-specific"/>
    <property type="evidence" value="ECO:0007669"/>
    <property type="project" value="InterPro"/>
</dbReference>
<dbReference type="Gene3D" id="4.10.240.10">
    <property type="entry name" value="Zn(2)-C6 fungal-type DNA-binding domain"/>
    <property type="match status" value="1"/>
</dbReference>
<dbReference type="SMART" id="SM00066">
    <property type="entry name" value="GAL4"/>
    <property type="match status" value="1"/>
</dbReference>
<evidence type="ECO:0000256" key="1">
    <source>
        <dbReference type="ARBA" id="ARBA00022723"/>
    </source>
</evidence>
<dbReference type="PROSITE" id="PS50048">
    <property type="entry name" value="ZN2_CY6_FUNGAL_2"/>
    <property type="match status" value="1"/>
</dbReference>
<evidence type="ECO:0000256" key="2">
    <source>
        <dbReference type="ARBA" id="ARBA00023242"/>
    </source>
</evidence>
<keyword evidence="6" id="KW-1185">Reference proteome</keyword>